<gene>
    <name evidence="3" type="ORF">Cgig2_007675</name>
</gene>
<feature type="region of interest" description="Disordered" evidence="1">
    <location>
        <begin position="226"/>
        <end position="310"/>
    </location>
</feature>
<evidence type="ECO:0000313" key="3">
    <source>
        <dbReference type="EMBL" id="KAJ8436017.1"/>
    </source>
</evidence>
<dbReference type="PANTHER" id="PTHR47273:SF4">
    <property type="entry name" value="EXPRESSED PROTEIN"/>
    <property type="match status" value="1"/>
</dbReference>
<dbReference type="Pfam" id="PF01190">
    <property type="entry name" value="Pollen_Ole_e_1"/>
    <property type="match status" value="1"/>
</dbReference>
<evidence type="ECO:0000256" key="2">
    <source>
        <dbReference type="SAM" id="SignalP"/>
    </source>
</evidence>
<keyword evidence="4" id="KW-1185">Reference proteome</keyword>
<protein>
    <submittedName>
        <fullName evidence="3">Uncharacterized protein</fullName>
    </submittedName>
</protein>
<feature type="compositionally biased region" description="Low complexity" evidence="1">
    <location>
        <begin position="276"/>
        <end position="286"/>
    </location>
</feature>
<keyword evidence="2" id="KW-0732">Signal</keyword>
<name>A0A9Q1QBH9_9CARY</name>
<proteinExistence type="predicted"/>
<sequence length="334" mass="36083">MRGLVMLSIFSLLCCCSLSEARNQPQKFSPAVVVGTVYCDACFQDDFSKDSHYISGATVAVKCQEKGSRPAFAQKVKTDKQGKFIVHLPFSMSKHIKEIQGCTVKLVKSSEPYCAVASTTNSSAIYLKETKQGKHIFSAGFFTFKPLKQPEICNQKPSVTNSFQGLFPHPNLPFMPSLPQLPPLPELPPLPPLPPLPSLPGLPYFNAMPQNPQEPSKEEMVRPQLFFPPVISPPPTGLPLPPNPLQPAPLLPNPLQPPSPPLIPNPFQPPAPPVDVVPRVPGLPRLPSLPPVPGLTNPPMPPPPASSLPLPPLTPLIPGIPIPSAYVDAKKENP</sequence>
<dbReference type="AlphaFoldDB" id="A0A9Q1QBH9"/>
<organism evidence="3 4">
    <name type="scientific">Carnegiea gigantea</name>
    <dbReference type="NCBI Taxonomy" id="171969"/>
    <lineage>
        <taxon>Eukaryota</taxon>
        <taxon>Viridiplantae</taxon>
        <taxon>Streptophyta</taxon>
        <taxon>Embryophyta</taxon>
        <taxon>Tracheophyta</taxon>
        <taxon>Spermatophyta</taxon>
        <taxon>Magnoliopsida</taxon>
        <taxon>eudicotyledons</taxon>
        <taxon>Gunneridae</taxon>
        <taxon>Pentapetalae</taxon>
        <taxon>Caryophyllales</taxon>
        <taxon>Cactineae</taxon>
        <taxon>Cactaceae</taxon>
        <taxon>Cactoideae</taxon>
        <taxon>Echinocereeae</taxon>
        <taxon>Carnegiea</taxon>
    </lineage>
</organism>
<dbReference type="EMBL" id="JAKOGI010000370">
    <property type="protein sequence ID" value="KAJ8436017.1"/>
    <property type="molecule type" value="Genomic_DNA"/>
</dbReference>
<evidence type="ECO:0000313" key="4">
    <source>
        <dbReference type="Proteomes" id="UP001153076"/>
    </source>
</evidence>
<feature type="compositionally biased region" description="Pro residues" evidence="1">
    <location>
        <begin position="230"/>
        <end position="275"/>
    </location>
</feature>
<feature type="compositionally biased region" description="Pro residues" evidence="1">
    <location>
        <begin position="287"/>
        <end position="310"/>
    </location>
</feature>
<reference evidence="3" key="1">
    <citation type="submission" date="2022-04" db="EMBL/GenBank/DDBJ databases">
        <title>Carnegiea gigantea Genome sequencing and assembly v2.</title>
        <authorList>
            <person name="Copetti D."/>
            <person name="Sanderson M.J."/>
            <person name="Burquez A."/>
            <person name="Wojciechowski M.F."/>
        </authorList>
    </citation>
    <scope>NUCLEOTIDE SEQUENCE</scope>
    <source>
        <strain evidence="3">SGP5-SGP5p</strain>
        <tissue evidence="3">Aerial part</tissue>
    </source>
</reference>
<comment type="caution">
    <text evidence="3">The sequence shown here is derived from an EMBL/GenBank/DDBJ whole genome shotgun (WGS) entry which is preliminary data.</text>
</comment>
<dbReference type="OrthoDB" id="1935547at2759"/>
<feature type="chain" id="PRO_5040514192" evidence="2">
    <location>
        <begin position="22"/>
        <end position="334"/>
    </location>
</feature>
<evidence type="ECO:0000256" key="1">
    <source>
        <dbReference type="SAM" id="MobiDB-lite"/>
    </source>
</evidence>
<accession>A0A9Q1QBH9</accession>
<feature type="signal peptide" evidence="2">
    <location>
        <begin position="1"/>
        <end position="21"/>
    </location>
</feature>
<dbReference type="PANTHER" id="PTHR47273">
    <property type="entry name" value="EXPRESSED PROTEIN"/>
    <property type="match status" value="1"/>
</dbReference>
<dbReference type="Proteomes" id="UP001153076">
    <property type="component" value="Unassembled WGS sequence"/>
</dbReference>